<dbReference type="InterPro" id="IPR042094">
    <property type="entry name" value="T2SS_GspF_sf"/>
</dbReference>
<dbReference type="PROSITE" id="PS00874">
    <property type="entry name" value="T2SP_F"/>
    <property type="match status" value="1"/>
</dbReference>
<comment type="function">
    <text evidence="1">Component of the type II secretion system inner membrane complex required for the energy-dependent secretion of extracellular factors such as proteases and toxins from the periplasm.</text>
</comment>
<sequence>MPVYEYTALDKEGRQISGLIDAESPAAARQKIRGQDQYPIGLTGADQAAFSLKRLMRSGPAFRQKRQIPLFTRQLATLLSAGIPLVPALNGLIEQGDDPALGIVLAGLREAVQEGQPLSAALAGHPGLFSPIFINMVRAGEASGTLPLVLTQLADFGEREQGLQSRIRAALLYPLFLALSGAAMLVLLLTVVLPKITAVFAESEQALPLATTLLMQLSAGLRHFWLPLLVALAALGCALHRFLKSEAGKRRWHRLQLRLPFVGPLRKKQAAARFARALASLVHAGVPLVDALAIVSNLSGNILIGEGIRAACGTLEKGQSLAAHFRGQDWCPPMLTQMMAVGEQSGALDELLAKAAEHLERELEAKIMGLTTLIEPVMILAMGLVVAFLVAAVLLPVFEMNQLVH</sequence>
<protein>
    <recommendedName>
        <fullName evidence="10">General secretion pathway protein F</fullName>
    </recommendedName>
</protein>
<feature type="transmembrane region" description="Helical" evidence="12">
    <location>
        <begin position="224"/>
        <end position="243"/>
    </location>
</feature>
<evidence type="ECO:0000256" key="7">
    <source>
        <dbReference type="ARBA" id="ARBA00022692"/>
    </source>
</evidence>
<keyword evidence="4 11" id="KW-0813">Transport</keyword>
<keyword evidence="15" id="KW-1185">Reference proteome</keyword>
<gene>
    <name evidence="14" type="ORF">CAY53_01500</name>
</gene>
<dbReference type="EMBL" id="CP021255">
    <property type="protein sequence ID" value="AVD70326.1"/>
    <property type="molecule type" value="Genomic_DNA"/>
</dbReference>
<keyword evidence="5" id="KW-1003">Cell membrane</keyword>
<name>A0A2L1GL10_9BACT</name>
<evidence type="ECO:0000256" key="12">
    <source>
        <dbReference type="SAM" id="Phobius"/>
    </source>
</evidence>
<dbReference type="FunFam" id="1.20.81.30:FF:000001">
    <property type="entry name" value="Type II secretion system protein F"/>
    <property type="match status" value="2"/>
</dbReference>
<dbReference type="Pfam" id="PF00482">
    <property type="entry name" value="T2SSF"/>
    <property type="match status" value="2"/>
</dbReference>
<evidence type="ECO:0000256" key="1">
    <source>
        <dbReference type="ARBA" id="ARBA00002684"/>
    </source>
</evidence>
<comment type="similarity">
    <text evidence="3 11">Belongs to the GSP F family.</text>
</comment>
<dbReference type="GO" id="GO:0015628">
    <property type="term" value="P:protein secretion by the type II secretion system"/>
    <property type="evidence" value="ECO:0007669"/>
    <property type="project" value="TreeGrafter"/>
</dbReference>
<organism evidence="14 15">
    <name type="scientific">Desulfobulbus oralis</name>
    <dbReference type="NCBI Taxonomy" id="1986146"/>
    <lineage>
        <taxon>Bacteria</taxon>
        <taxon>Pseudomonadati</taxon>
        <taxon>Thermodesulfobacteriota</taxon>
        <taxon>Desulfobulbia</taxon>
        <taxon>Desulfobulbales</taxon>
        <taxon>Desulfobulbaceae</taxon>
        <taxon>Desulfobulbus</taxon>
    </lineage>
</organism>
<evidence type="ECO:0000256" key="5">
    <source>
        <dbReference type="ARBA" id="ARBA00022475"/>
    </source>
</evidence>
<feature type="transmembrane region" description="Helical" evidence="12">
    <location>
        <begin position="171"/>
        <end position="193"/>
    </location>
</feature>
<keyword evidence="8 12" id="KW-1133">Transmembrane helix</keyword>
<evidence type="ECO:0000256" key="2">
    <source>
        <dbReference type="ARBA" id="ARBA00004429"/>
    </source>
</evidence>
<evidence type="ECO:0000256" key="11">
    <source>
        <dbReference type="RuleBase" id="RU003923"/>
    </source>
</evidence>
<dbReference type="PRINTS" id="PR00812">
    <property type="entry name" value="BCTERIALGSPF"/>
</dbReference>
<dbReference type="RefSeq" id="WP_104935645.1">
    <property type="nucleotide sequence ID" value="NZ_CP021255.1"/>
</dbReference>
<dbReference type="Proteomes" id="UP000239867">
    <property type="component" value="Chromosome"/>
</dbReference>
<evidence type="ECO:0000313" key="15">
    <source>
        <dbReference type="Proteomes" id="UP000239867"/>
    </source>
</evidence>
<feature type="transmembrane region" description="Helical" evidence="12">
    <location>
        <begin position="377"/>
        <end position="398"/>
    </location>
</feature>
<evidence type="ECO:0000259" key="13">
    <source>
        <dbReference type="Pfam" id="PF00482"/>
    </source>
</evidence>
<evidence type="ECO:0000256" key="9">
    <source>
        <dbReference type="ARBA" id="ARBA00023136"/>
    </source>
</evidence>
<dbReference type="AlphaFoldDB" id="A0A2L1GL10"/>
<dbReference type="KEGG" id="deo:CAY53_01500"/>
<keyword evidence="6" id="KW-0997">Cell inner membrane</keyword>
<dbReference type="InterPro" id="IPR001992">
    <property type="entry name" value="T2SS_GspF/T4SS_PilC_CS"/>
</dbReference>
<evidence type="ECO:0000256" key="10">
    <source>
        <dbReference type="ARBA" id="ARBA00030750"/>
    </source>
</evidence>
<dbReference type="GO" id="GO:0005886">
    <property type="term" value="C:plasma membrane"/>
    <property type="evidence" value="ECO:0007669"/>
    <property type="project" value="UniProtKB-SubCell"/>
</dbReference>
<feature type="domain" description="Type II secretion system protein GspF" evidence="13">
    <location>
        <begin position="274"/>
        <end position="396"/>
    </location>
</feature>
<evidence type="ECO:0000256" key="8">
    <source>
        <dbReference type="ARBA" id="ARBA00022989"/>
    </source>
</evidence>
<dbReference type="PANTHER" id="PTHR30012:SF0">
    <property type="entry name" value="TYPE II SECRETION SYSTEM PROTEIN F-RELATED"/>
    <property type="match status" value="1"/>
</dbReference>
<accession>A0A2L1GL10</accession>
<comment type="subcellular location">
    <subcellularLocation>
        <location evidence="2">Cell inner membrane</location>
        <topology evidence="2">Multi-pass membrane protein</topology>
    </subcellularLocation>
    <subcellularLocation>
        <location evidence="11">Cell membrane</location>
        <topology evidence="11">Multi-pass membrane protein</topology>
    </subcellularLocation>
</comment>
<evidence type="ECO:0000256" key="4">
    <source>
        <dbReference type="ARBA" id="ARBA00022448"/>
    </source>
</evidence>
<keyword evidence="9 12" id="KW-0472">Membrane</keyword>
<keyword evidence="7 11" id="KW-0812">Transmembrane</keyword>
<proteinExistence type="inferred from homology"/>
<dbReference type="OrthoDB" id="9805682at2"/>
<dbReference type="Gene3D" id="1.20.81.30">
    <property type="entry name" value="Type II secretion system (T2SS), domain F"/>
    <property type="match status" value="2"/>
</dbReference>
<reference evidence="14 15" key="1">
    <citation type="journal article" date="2018" name="MBio">
        <title>Insights into the evolution of host association through the isolation and characterization of a novel human periodontal pathobiont, Desulfobulbus oralis.</title>
        <authorList>
            <person name="Cross K.L."/>
            <person name="Chirania P."/>
            <person name="Xiong W."/>
            <person name="Beall C.J."/>
            <person name="Elkins J.G."/>
            <person name="Giannone R.J."/>
            <person name="Griffen A.L."/>
            <person name="Guss A.M."/>
            <person name="Hettich R.L."/>
            <person name="Joshi S.S."/>
            <person name="Mokrzan E.M."/>
            <person name="Martin R.K."/>
            <person name="Zhulin I.B."/>
            <person name="Leys E.J."/>
            <person name="Podar M."/>
        </authorList>
    </citation>
    <scope>NUCLEOTIDE SEQUENCE [LARGE SCALE GENOMIC DNA]</scope>
    <source>
        <strain evidence="14 15">ORNL</strain>
    </source>
</reference>
<evidence type="ECO:0000256" key="3">
    <source>
        <dbReference type="ARBA" id="ARBA00005745"/>
    </source>
</evidence>
<dbReference type="InterPro" id="IPR018076">
    <property type="entry name" value="T2SS_GspF_dom"/>
</dbReference>
<dbReference type="InterPro" id="IPR003004">
    <property type="entry name" value="GspF/PilC"/>
</dbReference>
<evidence type="ECO:0000313" key="14">
    <source>
        <dbReference type="EMBL" id="AVD70326.1"/>
    </source>
</evidence>
<evidence type="ECO:0000256" key="6">
    <source>
        <dbReference type="ARBA" id="ARBA00022519"/>
    </source>
</evidence>
<dbReference type="PANTHER" id="PTHR30012">
    <property type="entry name" value="GENERAL SECRETION PATHWAY PROTEIN"/>
    <property type="match status" value="1"/>
</dbReference>
<feature type="domain" description="Type II secretion system protein GspF" evidence="13">
    <location>
        <begin position="71"/>
        <end position="194"/>
    </location>
</feature>